<evidence type="ECO:0000313" key="4">
    <source>
        <dbReference type="Proteomes" id="UP000005240"/>
    </source>
</evidence>
<dbReference type="InterPro" id="IPR029058">
    <property type="entry name" value="AB_hydrolase_fold"/>
</dbReference>
<dbReference type="InterPro" id="IPR050471">
    <property type="entry name" value="AB_hydrolase"/>
</dbReference>
<dbReference type="Proteomes" id="UP000005240">
    <property type="component" value="Unassembled WGS sequence"/>
</dbReference>
<evidence type="ECO:0000313" key="3">
    <source>
        <dbReference type="EnsemblFungi" id="PTTG_06010-t43_1-p1"/>
    </source>
</evidence>
<reference evidence="3 4" key="3">
    <citation type="journal article" date="2017" name="G3 (Bethesda)">
        <title>Comparative analysis highlights variable genome content of wheat rusts and divergence of the mating loci.</title>
        <authorList>
            <person name="Cuomo C.A."/>
            <person name="Bakkeren G."/>
            <person name="Khalil H.B."/>
            <person name="Panwar V."/>
            <person name="Joly D."/>
            <person name="Linning R."/>
            <person name="Sakthikumar S."/>
            <person name="Song X."/>
            <person name="Adiconis X."/>
            <person name="Fan L."/>
            <person name="Goldberg J.M."/>
            <person name="Levin J.Z."/>
            <person name="Young S."/>
            <person name="Zeng Q."/>
            <person name="Anikster Y."/>
            <person name="Bruce M."/>
            <person name="Wang M."/>
            <person name="Yin C."/>
            <person name="McCallum B."/>
            <person name="Szabo L.J."/>
            <person name="Hulbert S."/>
            <person name="Chen X."/>
            <person name="Fellers J.P."/>
        </authorList>
    </citation>
    <scope>NUCLEOTIDE SEQUENCE</scope>
    <source>
        <strain evidence="4">Isolate 1-1 / race 1 (BBBD)</strain>
        <strain evidence="3">isolate 1-1 / race 1 (BBBD)</strain>
    </source>
</reference>
<dbReference type="SUPFAM" id="SSF53474">
    <property type="entry name" value="alpha/beta-Hydrolases"/>
    <property type="match status" value="1"/>
</dbReference>
<dbReference type="Pfam" id="PF00561">
    <property type="entry name" value="Abhydrolase_1"/>
    <property type="match status" value="1"/>
</dbReference>
<dbReference type="Gene3D" id="3.40.50.1820">
    <property type="entry name" value="alpha/beta hydrolase"/>
    <property type="match status" value="1"/>
</dbReference>
<reference evidence="2" key="2">
    <citation type="submission" date="2016-05" db="EMBL/GenBank/DDBJ databases">
        <title>Comparative analysis highlights variable genome content of wheat rusts and divergence of the mating loci.</title>
        <authorList>
            <person name="Cuomo C.A."/>
            <person name="Bakkeren G."/>
            <person name="Szabo L."/>
            <person name="Khalil H."/>
            <person name="Joly D."/>
            <person name="Goldberg J."/>
            <person name="Young S."/>
            <person name="Zeng Q."/>
            <person name="Fellers J."/>
        </authorList>
    </citation>
    <scope>NUCLEOTIDE SEQUENCE [LARGE SCALE GENOMIC DNA]</scope>
    <source>
        <strain evidence="2">1-1 BBBD Race 1</strain>
    </source>
</reference>
<sequence length="324" mass="35133">MAEQTSAANGIVPTILDPATCAKKGLCTVAQGRAVETHQLYFELHGALDGAQKLLFVMGLNNSCSGWVNQVKHFSRKPDHSVLVFDNRGVGNSDAGPLGIYKTSEMAKDTVDLMEYLGWTADRSVHLFGVSMGGMISQELCLLVPKRFKSVSFISTKAGNKFDLPPLSGLYKLTRLLSRTVTEEQSIEMLMTMLFPAEFLAQPTEGGGTKREEIYESLLQRIRRTRKQPAAGVAGQLSAALSHSCPAASLARIARDLAPAKILVLVGDQDQLIEPARSIELHKDLPGSEYLLIPGAGHAICSQLPEQSNAILERVIDEGNRAFS</sequence>
<name>A0A180GDL2_PUCT1</name>
<protein>
    <submittedName>
        <fullName evidence="3">AB hydrolase-1 domain-containing protein</fullName>
    </submittedName>
</protein>
<proteinExistence type="predicted"/>
<keyword evidence="4" id="KW-1185">Reference proteome</keyword>
<reference evidence="3" key="4">
    <citation type="submission" date="2025-05" db="UniProtKB">
        <authorList>
            <consortium name="EnsemblFungi"/>
        </authorList>
    </citation>
    <scope>IDENTIFICATION</scope>
    <source>
        <strain evidence="3">isolate 1-1 / race 1 (BBBD)</strain>
    </source>
</reference>
<dbReference type="AlphaFoldDB" id="A0A180GDL2"/>
<feature type="domain" description="AB hydrolase-1" evidence="1">
    <location>
        <begin position="54"/>
        <end position="301"/>
    </location>
</feature>
<dbReference type="OrthoDB" id="19657at2759"/>
<dbReference type="EMBL" id="ADAS02000097">
    <property type="protein sequence ID" value="OAV90654.1"/>
    <property type="molecule type" value="Genomic_DNA"/>
</dbReference>
<dbReference type="STRING" id="630390.A0A180GDL2"/>
<dbReference type="PANTHER" id="PTHR43433:SF5">
    <property type="entry name" value="AB HYDROLASE-1 DOMAIN-CONTAINING PROTEIN"/>
    <property type="match status" value="1"/>
</dbReference>
<accession>A0A180GDL2</accession>
<reference evidence="2" key="1">
    <citation type="submission" date="2009-11" db="EMBL/GenBank/DDBJ databases">
        <authorList>
            <consortium name="The Broad Institute Genome Sequencing Platform"/>
            <person name="Ward D."/>
            <person name="Feldgarden M."/>
            <person name="Earl A."/>
            <person name="Young S.K."/>
            <person name="Zeng Q."/>
            <person name="Koehrsen M."/>
            <person name="Alvarado L."/>
            <person name="Berlin A."/>
            <person name="Bochicchio J."/>
            <person name="Borenstein D."/>
            <person name="Chapman S.B."/>
            <person name="Chen Z."/>
            <person name="Engels R."/>
            <person name="Freedman E."/>
            <person name="Gellesch M."/>
            <person name="Goldberg J."/>
            <person name="Griggs A."/>
            <person name="Gujja S."/>
            <person name="Heilman E."/>
            <person name="Heiman D."/>
            <person name="Hepburn T."/>
            <person name="Howarth C."/>
            <person name="Jen D."/>
            <person name="Larson L."/>
            <person name="Lewis B."/>
            <person name="Mehta T."/>
            <person name="Park D."/>
            <person name="Pearson M."/>
            <person name="Roberts A."/>
            <person name="Saif S."/>
            <person name="Shea T."/>
            <person name="Shenoy N."/>
            <person name="Sisk P."/>
            <person name="Stolte C."/>
            <person name="Sykes S."/>
            <person name="Thomson T."/>
            <person name="Walk T."/>
            <person name="White J."/>
            <person name="Yandava C."/>
            <person name="Izard J."/>
            <person name="Baranova O.V."/>
            <person name="Blanton J.M."/>
            <person name="Tanner A.C."/>
            <person name="Dewhirst F.E."/>
            <person name="Haas B."/>
            <person name="Nusbaum C."/>
            <person name="Birren B."/>
        </authorList>
    </citation>
    <scope>NUCLEOTIDE SEQUENCE [LARGE SCALE GENOMIC DNA]</scope>
    <source>
        <strain evidence="2">1-1 BBBD Race 1</strain>
    </source>
</reference>
<evidence type="ECO:0000313" key="2">
    <source>
        <dbReference type="EMBL" id="OAV90654.1"/>
    </source>
</evidence>
<organism evidence="2">
    <name type="scientific">Puccinia triticina (isolate 1-1 / race 1 (BBBD))</name>
    <name type="common">Brown leaf rust fungus</name>
    <dbReference type="NCBI Taxonomy" id="630390"/>
    <lineage>
        <taxon>Eukaryota</taxon>
        <taxon>Fungi</taxon>
        <taxon>Dikarya</taxon>
        <taxon>Basidiomycota</taxon>
        <taxon>Pucciniomycotina</taxon>
        <taxon>Pucciniomycetes</taxon>
        <taxon>Pucciniales</taxon>
        <taxon>Pucciniaceae</taxon>
        <taxon>Puccinia</taxon>
    </lineage>
</organism>
<dbReference type="InterPro" id="IPR000073">
    <property type="entry name" value="AB_hydrolase_1"/>
</dbReference>
<gene>
    <name evidence="2" type="ORF">PTTG_06010</name>
</gene>
<dbReference type="PANTHER" id="PTHR43433">
    <property type="entry name" value="HYDROLASE, ALPHA/BETA FOLD FAMILY PROTEIN"/>
    <property type="match status" value="1"/>
</dbReference>
<dbReference type="VEuPathDB" id="FungiDB:PTTG_06010"/>
<evidence type="ECO:0000259" key="1">
    <source>
        <dbReference type="Pfam" id="PF00561"/>
    </source>
</evidence>
<dbReference type="EnsemblFungi" id="PTTG_06010-t43_1">
    <property type="protein sequence ID" value="PTTG_06010-t43_1-p1"/>
    <property type="gene ID" value="PTTG_06010"/>
</dbReference>